<dbReference type="SUPFAM" id="SSF55781">
    <property type="entry name" value="GAF domain-like"/>
    <property type="match status" value="4"/>
</dbReference>
<comment type="caution">
    <text evidence="8">The sequence shown here is derived from an EMBL/GenBank/DDBJ whole genome shotgun (WGS) entry which is preliminary data.</text>
</comment>
<dbReference type="InterPro" id="IPR003594">
    <property type="entry name" value="HATPase_dom"/>
</dbReference>
<accession>A0A7W8NRQ8</accession>
<organism evidence="8 9">
    <name type="scientific">Deinococcus metalli</name>
    <dbReference type="NCBI Taxonomy" id="1141878"/>
    <lineage>
        <taxon>Bacteria</taxon>
        <taxon>Thermotogati</taxon>
        <taxon>Deinococcota</taxon>
        <taxon>Deinococci</taxon>
        <taxon>Deinococcales</taxon>
        <taxon>Deinococcaceae</taxon>
        <taxon>Deinococcus</taxon>
    </lineage>
</organism>
<name>A0A7W8NRQ8_9DEIO</name>
<dbReference type="SUPFAM" id="SSF47384">
    <property type="entry name" value="Homodimeric domain of signal transducing histidine kinase"/>
    <property type="match status" value="1"/>
</dbReference>
<dbReference type="InterPro" id="IPR004358">
    <property type="entry name" value="Sig_transdc_His_kin-like_C"/>
</dbReference>
<dbReference type="PANTHER" id="PTHR43304:SF1">
    <property type="entry name" value="PAC DOMAIN-CONTAINING PROTEIN"/>
    <property type="match status" value="1"/>
</dbReference>
<dbReference type="FunFam" id="3.30.565.10:FF:000006">
    <property type="entry name" value="Sensor histidine kinase WalK"/>
    <property type="match status" value="1"/>
</dbReference>
<dbReference type="GO" id="GO:0000155">
    <property type="term" value="F:phosphorelay sensor kinase activity"/>
    <property type="evidence" value="ECO:0007669"/>
    <property type="project" value="InterPro"/>
</dbReference>
<comment type="catalytic activity">
    <reaction evidence="1">
        <text>ATP + protein L-histidine = ADP + protein N-phospho-L-histidine.</text>
        <dbReference type="EC" id="2.7.13.3"/>
    </reaction>
</comment>
<dbReference type="SMART" id="SM00387">
    <property type="entry name" value="HATPase_c"/>
    <property type="match status" value="1"/>
</dbReference>
<evidence type="ECO:0000256" key="3">
    <source>
        <dbReference type="ARBA" id="ARBA00022553"/>
    </source>
</evidence>
<dbReference type="CDD" id="cd00082">
    <property type="entry name" value="HisKA"/>
    <property type="match status" value="1"/>
</dbReference>
<evidence type="ECO:0000259" key="6">
    <source>
        <dbReference type="PROSITE" id="PS50109"/>
    </source>
</evidence>
<dbReference type="Pfam" id="PF02518">
    <property type="entry name" value="HATPase_c"/>
    <property type="match status" value="1"/>
</dbReference>
<dbReference type="InterPro" id="IPR003661">
    <property type="entry name" value="HisK_dim/P_dom"/>
</dbReference>
<dbReference type="InterPro" id="IPR036097">
    <property type="entry name" value="HisK_dim/P_sf"/>
</dbReference>
<dbReference type="InterPro" id="IPR029016">
    <property type="entry name" value="GAF-like_dom_sf"/>
</dbReference>
<keyword evidence="5 8" id="KW-0418">Kinase</keyword>
<keyword evidence="10" id="KW-1185">Reference proteome</keyword>
<evidence type="ECO:0000313" key="10">
    <source>
        <dbReference type="Proteomes" id="UP000619376"/>
    </source>
</evidence>
<reference evidence="8 9" key="3">
    <citation type="submission" date="2020-08" db="EMBL/GenBank/DDBJ databases">
        <title>Genomic Encyclopedia of Type Strains, Phase IV (KMG-IV): sequencing the most valuable type-strain genomes for metagenomic binning, comparative biology and taxonomic classification.</title>
        <authorList>
            <person name="Goeker M."/>
        </authorList>
    </citation>
    <scope>NUCLEOTIDE SEQUENCE [LARGE SCALE GENOMIC DNA]</scope>
    <source>
        <strain evidence="8 9">DSM 27521</strain>
    </source>
</reference>
<dbReference type="SMART" id="SM00388">
    <property type="entry name" value="HisKA"/>
    <property type="match status" value="1"/>
</dbReference>
<feature type="domain" description="Histidine kinase" evidence="6">
    <location>
        <begin position="708"/>
        <end position="921"/>
    </location>
</feature>
<sequence length="921" mass="99946">MSRPPPPALSEHLHDVIERLAAARTPQDAVETILHAAVDTLGASGGAVFRVAGDALSVMAMRGAVRPEAWHAPTLHGSAPVNDALRDRQARYYGPGGDVLAASLDLAGATGAVLPVTSPDGPQGALVVAFDAGRVLSGEDRRLLRTLAVQGAVALRDARAAQQLEAEVRTRTAELEARNAALDEERAALDAFVVYKESIGTESDVLRLARQAVDVVRASLEDVSVGYYERDGQVWRARVWSEDVPPAVAEQIRAGVPLDAPHFAEAARTMAPVFVDDWTAQADGLSSDVPFGTAAFIPLVIHDEARSLFAVGSRGAHVWSERERAIVRAVARGLRLTLERSEQQRQLEVERAALAAFARLTEMSAETTDVHALARQATDVLRGTLGDVSVTFSELEAGRWKARVWSEDHSPEVVAVIEEGVPADAPHHAEAVRSGAVLFVPGSGAERPGMTPTQASGAAALFPYVVAGAPQGLLTMGTHQAADWTDRERQVFRAVGRSLGVALERAALSHHLTAQNEELAARTRALEGFAELTRGLSLRSDPYALVKRAQEVVMSLLPPGYAVYYEPERPVWRLRAQTGSLRNDELQRLVDAGLPYDDVRNVLIPFETGQPFYQDLYERDIDNLAEYVEHLGASATLPVLVEGQPRGVFAVVLFDEVRQWTRADKAVMETVVRSLGLAIEGSQGLLHLHRAMDELERSNRELEQFAYVASHDLQEPLRSVTSFVDLLLRRLPDDDERAATYAQYIRDGTTRMSQLIRDVLAFSRVSAQGRAPRPVDVQRVAAQVLHDLADQIQRVGAAVTVGELPGVTADETQVRQLIQNLLGNALKFVPPERAPEVQVRGVADGAWVRFSVADNGIGIDPAYHEKVFAIFQRLNPREAYEGTGIGLSIARRIVERHGGTIGITSTPGQGTTITFTLPARP</sequence>
<evidence type="ECO:0000313" key="7">
    <source>
        <dbReference type="EMBL" id="GHF44434.1"/>
    </source>
</evidence>
<dbReference type="RefSeq" id="WP_184110970.1">
    <property type="nucleotide sequence ID" value="NZ_BNAJ01000004.1"/>
</dbReference>
<dbReference type="PRINTS" id="PR00344">
    <property type="entry name" value="BCTRLSENSOR"/>
</dbReference>
<keyword evidence="4" id="KW-0808">Transferase</keyword>
<dbReference type="InterPro" id="IPR036890">
    <property type="entry name" value="HATPase_C_sf"/>
</dbReference>
<dbReference type="Pfam" id="PF00512">
    <property type="entry name" value="HisKA"/>
    <property type="match status" value="1"/>
</dbReference>
<reference evidence="10" key="2">
    <citation type="journal article" date="2019" name="Int. J. Syst. Evol. Microbiol.">
        <title>The Global Catalogue of Microorganisms (GCM) 10K type strain sequencing project: providing services to taxonomists for standard genome sequencing and annotation.</title>
        <authorList>
            <consortium name="The Broad Institute Genomics Platform"/>
            <consortium name="The Broad Institute Genome Sequencing Center for Infectious Disease"/>
            <person name="Wu L."/>
            <person name="Ma J."/>
        </authorList>
    </citation>
    <scope>NUCLEOTIDE SEQUENCE [LARGE SCALE GENOMIC DNA]</scope>
    <source>
        <strain evidence="10">CGMCC 1.18437</strain>
    </source>
</reference>
<evidence type="ECO:0000256" key="4">
    <source>
        <dbReference type="ARBA" id="ARBA00022679"/>
    </source>
</evidence>
<evidence type="ECO:0000256" key="1">
    <source>
        <dbReference type="ARBA" id="ARBA00000085"/>
    </source>
</evidence>
<evidence type="ECO:0000313" key="9">
    <source>
        <dbReference type="Proteomes" id="UP000539473"/>
    </source>
</evidence>
<gene>
    <name evidence="7" type="ORF">GCM10017781_21170</name>
    <name evidence="8" type="ORF">HNQ07_001851</name>
</gene>
<protein>
    <recommendedName>
        <fullName evidence="2">histidine kinase</fullName>
        <ecNumber evidence="2">2.7.13.3</ecNumber>
    </recommendedName>
</protein>
<dbReference type="InterPro" id="IPR003018">
    <property type="entry name" value="GAF"/>
</dbReference>
<dbReference type="Gene3D" id="1.10.287.130">
    <property type="match status" value="1"/>
</dbReference>
<dbReference type="PANTHER" id="PTHR43304">
    <property type="entry name" value="PHYTOCHROME-LIKE PROTEIN CPH1"/>
    <property type="match status" value="1"/>
</dbReference>
<dbReference type="SUPFAM" id="SSF55874">
    <property type="entry name" value="ATPase domain of HSP90 chaperone/DNA topoisomerase II/histidine kinase"/>
    <property type="match status" value="1"/>
</dbReference>
<dbReference type="InterPro" id="IPR005467">
    <property type="entry name" value="His_kinase_dom"/>
</dbReference>
<reference evidence="7" key="4">
    <citation type="submission" date="2024-05" db="EMBL/GenBank/DDBJ databases">
        <authorList>
            <person name="Sun Q."/>
            <person name="Zhou Y."/>
        </authorList>
    </citation>
    <scope>NUCLEOTIDE SEQUENCE</scope>
    <source>
        <strain evidence="7">CGMCC 1.18437</strain>
    </source>
</reference>
<dbReference type="Pfam" id="PF13185">
    <property type="entry name" value="GAF_2"/>
    <property type="match status" value="1"/>
</dbReference>
<evidence type="ECO:0000256" key="5">
    <source>
        <dbReference type="ARBA" id="ARBA00022777"/>
    </source>
</evidence>
<dbReference type="Gene3D" id="3.30.450.40">
    <property type="match status" value="4"/>
</dbReference>
<dbReference type="EMBL" id="JACHFK010000004">
    <property type="protein sequence ID" value="MBB5376387.1"/>
    <property type="molecule type" value="Genomic_DNA"/>
</dbReference>
<dbReference type="EMBL" id="BNAJ01000004">
    <property type="protein sequence ID" value="GHF44434.1"/>
    <property type="molecule type" value="Genomic_DNA"/>
</dbReference>
<dbReference type="EC" id="2.7.13.3" evidence="2"/>
<evidence type="ECO:0000313" key="8">
    <source>
        <dbReference type="EMBL" id="MBB5376387.1"/>
    </source>
</evidence>
<dbReference type="AlphaFoldDB" id="A0A7W8NRQ8"/>
<dbReference type="SMART" id="SM00065">
    <property type="entry name" value="GAF"/>
    <property type="match status" value="3"/>
</dbReference>
<evidence type="ECO:0000256" key="2">
    <source>
        <dbReference type="ARBA" id="ARBA00012438"/>
    </source>
</evidence>
<keyword evidence="3" id="KW-0597">Phosphoprotein</keyword>
<reference evidence="7" key="1">
    <citation type="journal article" date="2014" name="Int. J. Syst. Evol. Microbiol.">
        <title>Complete genome of a new Firmicutes species belonging to the dominant human colonic microbiota ('Ruminococcus bicirculans') reveals two chromosomes and a selective capacity to utilize plant glucans.</title>
        <authorList>
            <consortium name="NISC Comparative Sequencing Program"/>
            <person name="Wegmann U."/>
            <person name="Louis P."/>
            <person name="Goesmann A."/>
            <person name="Henrissat B."/>
            <person name="Duncan S.H."/>
            <person name="Flint H.J."/>
        </authorList>
    </citation>
    <scope>NUCLEOTIDE SEQUENCE</scope>
    <source>
        <strain evidence="7">CGMCC 1.18437</strain>
    </source>
</reference>
<dbReference type="Proteomes" id="UP000539473">
    <property type="component" value="Unassembled WGS sequence"/>
</dbReference>
<dbReference type="Gene3D" id="3.30.565.10">
    <property type="entry name" value="Histidine kinase-like ATPase, C-terminal domain"/>
    <property type="match status" value="1"/>
</dbReference>
<dbReference type="InterPro" id="IPR052162">
    <property type="entry name" value="Sensor_kinase/Photoreceptor"/>
</dbReference>
<proteinExistence type="predicted"/>
<dbReference type="PROSITE" id="PS50109">
    <property type="entry name" value="HIS_KIN"/>
    <property type="match status" value="1"/>
</dbReference>
<dbReference type="Proteomes" id="UP000619376">
    <property type="component" value="Unassembled WGS sequence"/>
</dbReference>